<dbReference type="PANTHER" id="PTHR37752">
    <property type="entry name" value="OS02G0610700 PROTEIN"/>
    <property type="match status" value="1"/>
</dbReference>
<dbReference type="GO" id="GO:0009535">
    <property type="term" value="C:chloroplast thylakoid membrane"/>
    <property type="evidence" value="ECO:0007669"/>
    <property type="project" value="TreeGrafter"/>
</dbReference>
<dbReference type="AlphaFoldDB" id="A0AAV7ECJ8"/>
<dbReference type="PANTHER" id="PTHR37752:SF1">
    <property type="entry name" value="OS02G0610700 PROTEIN"/>
    <property type="match status" value="1"/>
</dbReference>
<organism evidence="1 2">
    <name type="scientific">Aristolochia fimbriata</name>
    <name type="common">White veined hardy Dutchman's pipe vine</name>
    <dbReference type="NCBI Taxonomy" id="158543"/>
    <lineage>
        <taxon>Eukaryota</taxon>
        <taxon>Viridiplantae</taxon>
        <taxon>Streptophyta</taxon>
        <taxon>Embryophyta</taxon>
        <taxon>Tracheophyta</taxon>
        <taxon>Spermatophyta</taxon>
        <taxon>Magnoliopsida</taxon>
        <taxon>Magnoliidae</taxon>
        <taxon>Piperales</taxon>
        <taxon>Aristolochiaceae</taxon>
        <taxon>Aristolochia</taxon>
    </lineage>
</organism>
<sequence>MGSSIYPLNCSIHPLCRRSSFFSSHSAAVLNWGLQSKQEINSIAYQSNSQRFQALINATKGDKSSREILMVDPVEAKRLAEIQMQKIKAKEKMKMQRRIEAINGAWAMIGLTVGLVIEGNTGNGILAQLAGYWRTFIGLFLR</sequence>
<gene>
    <name evidence="1" type="ORF">H6P81_012671</name>
</gene>
<comment type="caution">
    <text evidence="1">The sequence shown here is derived from an EMBL/GenBank/DDBJ whole genome shotgun (WGS) entry which is preliminary data.</text>
</comment>
<reference evidence="1 2" key="1">
    <citation type="submission" date="2021-07" db="EMBL/GenBank/DDBJ databases">
        <title>The Aristolochia fimbriata genome: insights into angiosperm evolution, floral development and chemical biosynthesis.</title>
        <authorList>
            <person name="Jiao Y."/>
        </authorList>
    </citation>
    <scope>NUCLEOTIDE SEQUENCE [LARGE SCALE GENOMIC DNA]</scope>
    <source>
        <strain evidence="1">IBCAS-2021</strain>
        <tissue evidence="1">Leaf</tissue>
    </source>
</reference>
<evidence type="ECO:0000313" key="2">
    <source>
        <dbReference type="Proteomes" id="UP000825729"/>
    </source>
</evidence>
<protein>
    <submittedName>
        <fullName evidence="1">Uncharacterized protein</fullName>
    </submittedName>
</protein>
<evidence type="ECO:0000313" key="1">
    <source>
        <dbReference type="EMBL" id="KAG9446543.1"/>
    </source>
</evidence>
<name>A0AAV7ECJ8_ARIFI</name>
<proteinExistence type="predicted"/>
<dbReference type="SUPFAM" id="SSF103511">
    <property type="entry name" value="Chlorophyll a-b binding protein"/>
    <property type="match status" value="1"/>
</dbReference>
<keyword evidence="2" id="KW-1185">Reference proteome</keyword>
<dbReference type="Proteomes" id="UP000825729">
    <property type="component" value="Unassembled WGS sequence"/>
</dbReference>
<dbReference type="InterPro" id="IPR053091">
    <property type="entry name" value="PSII_Assembly/Photoprotect-Rel"/>
</dbReference>
<dbReference type="EMBL" id="JAINDJ010000005">
    <property type="protein sequence ID" value="KAG9446543.1"/>
    <property type="molecule type" value="Genomic_DNA"/>
</dbReference>
<accession>A0AAV7ECJ8</accession>